<keyword evidence="2 5" id="KW-0812">Transmembrane</keyword>
<accession>A0A2U1FLD3</accession>
<dbReference type="GO" id="GO:0015095">
    <property type="term" value="F:magnesium ion transmembrane transporter activity"/>
    <property type="evidence" value="ECO:0007669"/>
    <property type="project" value="InterPro"/>
</dbReference>
<keyword evidence="7" id="KW-1185">Reference proteome</keyword>
<evidence type="ECO:0000256" key="2">
    <source>
        <dbReference type="ARBA" id="ARBA00022692"/>
    </source>
</evidence>
<evidence type="ECO:0000256" key="3">
    <source>
        <dbReference type="ARBA" id="ARBA00022989"/>
    </source>
</evidence>
<dbReference type="NCBIfam" id="NF038012">
    <property type="entry name" value="DMT_1"/>
    <property type="match status" value="1"/>
</dbReference>
<feature type="transmembrane region" description="Helical" evidence="5">
    <location>
        <begin position="167"/>
        <end position="186"/>
    </location>
</feature>
<evidence type="ECO:0000256" key="5">
    <source>
        <dbReference type="SAM" id="Phobius"/>
    </source>
</evidence>
<keyword evidence="4 5" id="KW-0472">Membrane</keyword>
<feature type="transmembrane region" description="Helical" evidence="5">
    <location>
        <begin position="53"/>
        <end position="73"/>
    </location>
</feature>
<comment type="subcellular location">
    <subcellularLocation>
        <location evidence="1">Membrane</location>
        <topology evidence="1">Multi-pass membrane protein</topology>
    </subcellularLocation>
</comment>
<feature type="transmembrane region" description="Helical" evidence="5">
    <location>
        <begin position="198"/>
        <end position="218"/>
    </location>
</feature>
<dbReference type="EMBL" id="QEKW01000002">
    <property type="protein sequence ID" value="PVZ12977.1"/>
    <property type="molecule type" value="Genomic_DNA"/>
</dbReference>
<sequence length="304" mass="30682">MTPDSTIAVALACCSALAYALSAALQRRETGRTAEGPDRSGVPFFNSLLRRPWWWGGVAAMVVGAIIHVGALAFGSITLVQPIGVSALVLALPLDAWFERRRIHRGEWVGAVVLVVGLAGLFGLAEHEPSPNRPDAGLVLGAIGVVLLVAAGVAAASGRAPGVPRAVIRAAVSGLCAGATSGLVRVGFRLVQDGRSPWLIAAVVGAIVVLPVASILLLQTAYRDGGLDAGLSTQITVDQVAAVAIGIAVLGERFAMGASGATLAVVSGVVAVVGLVTLIRSGPTPERREAVATAPAPRRAAGGS</sequence>
<dbReference type="RefSeq" id="WP_116707057.1">
    <property type="nucleotide sequence ID" value="NZ_QEKW01000002.1"/>
</dbReference>
<name>A0A2U1FLD3_9PSEU</name>
<feature type="transmembrane region" description="Helical" evidence="5">
    <location>
        <begin position="256"/>
        <end position="279"/>
    </location>
</feature>
<evidence type="ECO:0000256" key="4">
    <source>
        <dbReference type="ARBA" id="ARBA00023136"/>
    </source>
</evidence>
<organism evidence="6 7">
    <name type="scientific">Actinomycetospora cinnamomea</name>
    <dbReference type="NCBI Taxonomy" id="663609"/>
    <lineage>
        <taxon>Bacteria</taxon>
        <taxon>Bacillati</taxon>
        <taxon>Actinomycetota</taxon>
        <taxon>Actinomycetes</taxon>
        <taxon>Pseudonocardiales</taxon>
        <taxon>Pseudonocardiaceae</taxon>
        <taxon>Actinomycetospora</taxon>
    </lineage>
</organism>
<evidence type="ECO:0000256" key="1">
    <source>
        <dbReference type="ARBA" id="ARBA00004141"/>
    </source>
</evidence>
<evidence type="ECO:0000313" key="6">
    <source>
        <dbReference type="EMBL" id="PVZ12977.1"/>
    </source>
</evidence>
<comment type="caution">
    <text evidence="6">The sequence shown here is derived from an EMBL/GenBank/DDBJ whole genome shotgun (WGS) entry which is preliminary data.</text>
</comment>
<feature type="transmembrane region" description="Helical" evidence="5">
    <location>
        <begin position="6"/>
        <end position="25"/>
    </location>
</feature>
<dbReference type="Proteomes" id="UP000245639">
    <property type="component" value="Unassembled WGS sequence"/>
</dbReference>
<dbReference type="Pfam" id="PF05653">
    <property type="entry name" value="Mg_trans_NIPA"/>
    <property type="match status" value="1"/>
</dbReference>
<evidence type="ECO:0000313" key="7">
    <source>
        <dbReference type="Proteomes" id="UP000245639"/>
    </source>
</evidence>
<dbReference type="AlphaFoldDB" id="A0A2U1FLD3"/>
<protein>
    <submittedName>
        <fullName evidence="6">Magnesium transporter NIPA</fullName>
    </submittedName>
</protein>
<gene>
    <name evidence="6" type="ORF">C8D89_102125</name>
</gene>
<dbReference type="InterPro" id="IPR008521">
    <property type="entry name" value="Mg_trans_NIPA"/>
</dbReference>
<feature type="transmembrane region" description="Helical" evidence="5">
    <location>
        <begin position="137"/>
        <end position="155"/>
    </location>
</feature>
<feature type="transmembrane region" description="Helical" evidence="5">
    <location>
        <begin position="79"/>
        <end position="96"/>
    </location>
</feature>
<dbReference type="GO" id="GO:0016020">
    <property type="term" value="C:membrane"/>
    <property type="evidence" value="ECO:0007669"/>
    <property type="project" value="UniProtKB-SubCell"/>
</dbReference>
<dbReference type="PANTHER" id="PTHR40761:SF1">
    <property type="entry name" value="CONSERVED INTEGRAL MEMBRANE ALANINE VALINE AND LEUCINE RICH PROTEIN-RELATED"/>
    <property type="match status" value="1"/>
</dbReference>
<keyword evidence="3 5" id="KW-1133">Transmembrane helix</keyword>
<proteinExistence type="predicted"/>
<dbReference type="OrthoDB" id="3294360at2"/>
<feature type="transmembrane region" description="Helical" evidence="5">
    <location>
        <begin position="108"/>
        <end position="125"/>
    </location>
</feature>
<dbReference type="PANTHER" id="PTHR40761">
    <property type="entry name" value="CONSERVED INTEGRAL MEMBRANE ALANINE VALINE AND LEUCINE RICH PROTEIN-RELATED"/>
    <property type="match status" value="1"/>
</dbReference>
<reference evidence="6 7" key="1">
    <citation type="submission" date="2018-04" db="EMBL/GenBank/DDBJ databases">
        <title>Genomic Encyclopedia of Type Strains, Phase IV (KMG-IV): sequencing the most valuable type-strain genomes for metagenomic binning, comparative biology and taxonomic classification.</title>
        <authorList>
            <person name="Goeker M."/>
        </authorList>
    </citation>
    <scope>NUCLEOTIDE SEQUENCE [LARGE SCALE GENOMIC DNA]</scope>
    <source>
        <strain evidence="6 7">DSM 45771</strain>
    </source>
</reference>